<accession>A0ABS9QAB4</accession>
<reference evidence="1 2" key="1">
    <citation type="submission" date="2022-02" db="EMBL/GenBank/DDBJ databases">
        <title>Draft genome sequence of Mezorhizobium retamae strain IRAMC:0171 isolated from Retama raetam nodules.</title>
        <authorList>
            <person name="Bengaied R."/>
            <person name="Sbissi I."/>
            <person name="Huber K."/>
            <person name="Ghodbane F."/>
            <person name="Nouioui I."/>
            <person name="Tarhouni M."/>
            <person name="Gtari M."/>
        </authorList>
    </citation>
    <scope>NUCLEOTIDE SEQUENCE [LARGE SCALE GENOMIC DNA]</scope>
    <source>
        <strain evidence="1 2">IRAMC:0171</strain>
    </source>
</reference>
<dbReference type="Proteomes" id="UP001201701">
    <property type="component" value="Unassembled WGS sequence"/>
</dbReference>
<keyword evidence="2" id="KW-1185">Reference proteome</keyword>
<evidence type="ECO:0000313" key="2">
    <source>
        <dbReference type="Proteomes" id="UP001201701"/>
    </source>
</evidence>
<evidence type="ECO:0000313" key="1">
    <source>
        <dbReference type="EMBL" id="MCG7504349.1"/>
    </source>
</evidence>
<protein>
    <submittedName>
        <fullName evidence="1">Uncharacterized protein</fullName>
    </submittedName>
</protein>
<comment type="caution">
    <text evidence="1">The sequence shown here is derived from an EMBL/GenBank/DDBJ whole genome shotgun (WGS) entry which is preliminary data.</text>
</comment>
<name>A0ABS9QAB4_9HYPH</name>
<organism evidence="1 2">
    <name type="scientific">Mesorhizobium retamae</name>
    <dbReference type="NCBI Taxonomy" id="2912854"/>
    <lineage>
        <taxon>Bacteria</taxon>
        <taxon>Pseudomonadati</taxon>
        <taxon>Pseudomonadota</taxon>
        <taxon>Alphaproteobacteria</taxon>
        <taxon>Hyphomicrobiales</taxon>
        <taxon>Phyllobacteriaceae</taxon>
        <taxon>Mesorhizobium</taxon>
    </lineage>
</organism>
<sequence>MAPSILILSFISSPNGRRRAEELLEDLFAKHDLGKIVGGGQDLRTGDFDLEIATPDAGSLLEQVERFLANEQDLELRDAVLIER</sequence>
<dbReference type="EMBL" id="JAKREW010000002">
    <property type="protein sequence ID" value="MCG7504349.1"/>
    <property type="molecule type" value="Genomic_DNA"/>
</dbReference>
<gene>
    <name evidence="1" type="ORF">L4923_04875</name>
</gene>
<proteinExistence type="predicted"/>